<feature type="compositionally biased region" description="Low complexity" evidence="1">
    <location>
        <begin position="35"/>
        <end position="44"/>
    </location>
</feature>
<protein>
    <submittedName>
        <fullName evidence="2">Uncharacterized protein</fullName>
    </submittedName>
</protein>
<dbReference type="AlphaFoldDB" id="A0A1Y2BCG3"/>
<feature type="compositionally biased region" description="Polar residues" evidence="1">
    <location>
        <begin position="55"/>
        <end position="66"/>
    </location>
</feature>
<name>A0A1Y2BCG3_9TREE</name>
<dbReference type="STRING" id="71784.A0A1Y2BCG3"/>
<dbReference type="InParanoid" id="A0A1Y2BCG3"/>
<feature type="compositionally biased region" description="Polar residues" evidence="1">
    <location>
        <begin position="501"/>
        <end position="533"/>
    </location>
</feature>
<feature type="region of interest" description="Disordered" evidence="1">
    <location>
        <begin position="353"/>
        <end position="553"/>
    </location>
</feature>
<sequence length="940" mass="103266">MPHIPPPANASVSLENWDDDPAFDIPDGEPLQLASSPSSSSTSSRGPRHSLTLKAGTSSPLRQSITSPPPQLKGFELGEDNTVDDFADVPTILASSRHRPTILTSPGSSSKRKNISTTIVQSQFKGIGTITKFTTKATALPVGSVRARAKAIEQAFEDDIDFTEITELKPHRLTKALLKRNEKLADVDALDGLEIDDFEDNEATLKASATLKAQLPPRKNRKDDTIKAKLPITVQKEDEEAGFDIPSGQWVLTLPERPRVVFGGNVWDSSGTSTSGRRSERSSLFDDSPKRHSDTSATSLDSPTSAKPRMTPVKVADRSEEMEDGLDLGFFANKRPNDLTKILDRKRLEQYVPPTPTTIYTHRRTATNDSSPTGDESMEDGLELHDPRSQLTRHRLSKPSSRTSASTKRDLRPFVQDKAAQRELEQGWNRPLSSMPPPRSTNPLGRRNQSGLGSSSALPNQASSSRIRPETPRNSTREPELTKRTSRLSLNIASRAPTPIRQPSTPSRLRHQQSYSDMTPSRQQTLSRVQSHASLMENRSHHPRQATEPSFPAEDVVVYPTRYHSSTSRLLSPTKASLAKSRPPLSSVFSTSSSASSISTAGMATPRGKEKDPAVQLATSRHGEVGRGRSYWHSGAELEGIEDLPVDSPRSAKMPGQLGLGHPGQKNHEPPQMSRSHVSRPDNDKGHGNASNTGSTKRRRGVKIGTIHPMGAAKSKTVKGLTYDPDKQKWLGNDEAYRKFSPPPRNTIRPALITPFPGSSSSGNVPTISSANVRQSSATAAIRVVGDMRFDPEKMCWVHIGQEPEEDPFAGMLDADDEDDVGFNKGGGGSGGTITRSSGRTFVSIASSISTMTTSTSTSTSSIDERDRVLERDKDKDKERGMILISEELRKECKEAQMRHGEEMRPWFRAREARDRDEIELIREERINPAWEICRVAKGF</sequence>
<comment type="caution">
    <text evidence="2">The sequence shown here is derived from an EMBL/GenBank/DDBJ whole genome shotgun (WGS) entry which is preliminary data.</text>
</comment>
<dbReference type="OrthoDB" id="19159at2759"/>
<evidence type="ECO:0000313" key="3">
    <source>
        <dbReference type="Proteomes" id="UP000193986"/>
    </source>
</evidence>
<accession>A0A1Y2BCG3</accession>
<feature type="compositionally biased region" description="Polar residues" evidence="1">
    <location>
        <begin position="295"/>
        <end position="305"/>
    </location>
</feature>
<feature type="compositionally biased region" description="Basic and acidic residues" evidence="1">
    <location>
        <begin position="277"/>
        <end position="294"/>
    </location>
</feature>
<dbReference type="PANTHER" id="PTHR35140:SF1">
    <property type="entry name" value="MITOTIC CHECK POINT PROTEIN BFA1"/>
    <property type="match status" value="1"/>
</dbReference>
<dbReference type="GO" id="GO:1990334">
    <property type="term" value="C:Bfa1-Bub2 complex"/>
    <property type="evidence" value="ECO:0007669"/>
    <property type="project" value="InterPro"/>
</dbReference>
<feature type="region of interest" description="Disordered" evidence="1">
    <location>
        <begin position="565"/>
        <end position="630"/>
    </location>
</feature>
<organism evidence="2 3">
    <name type="scientific">Naematelia encephala</name>
    <dbReference type="NCBI Taxonomy" id="71784"/>
    <lineage>
        <taxon>Eukaryota</taxon>
        <taxon>Fungi</taxon>
        <taxon>Dikarya</taxon>
        <taxon>Basidiomycota</taxon>
        <taxon>Agaricomycotina</taxon>
        <taxon>Tremellomycetes</taxon>
        <taxon>Tremellales</taxon>
        <taxon>Naemateliaceae</taxon>
        <taxon>Naematelia</taxon>
    </lineage>
</organism>
<feature type="compositionally biased region" description="Polar residues" evidence="1">
    <location>
        <begin position="441"/>
        <end position="453"/>
    </location>
</feature>
<evidence type="ECO:0000313" key="2">
    <source>
        <dbReference type="EMBL" id="ORY31775.1"/>
    </source>
</evidence>
<dbReference type="GO" id="GO:0044732">
    <property type="term" value="C:mitotic spindle pole body"/>
    <property type="evidence" value="ECO:0007669"/>
    <property type="project" value="TreeGrafter"/>
</dbReference>
<keyword evidence="3" id="KW-1185">Reference proteome</keyword>
<feature type="compositionally biased region" description="Basic and acidic residues" evidence="1">
    <location>
        <begin position="467"/>
        <end position="483"/>
    </location>
</feature>
<proteinExistence type="predicted"/>
<reference evidence="2 3" key="1">
    <citation type="submission" date="2016-07" db="EMBL/GenBank/DDBJ databases">
        <title>Pervasive Adenine N6-methylation of Active Genes in Fungi.</title>
        <authorList>
            <consortium name="DOE Joint Genome Institute"/>
            <person name="Mondo S.J."/>
            <person name="Dannebaum R.O."/>
            <person name="Kuo R.C."/>
            <person name="Labutti K."/>
            <person name="Haridas S."/>
            <person name="Kuo A."/>
            <person name="Salamov A."/>
            <person name="Ahrendt S.R."/>
            <person name="Lipzen A."/>
            <person name="Sullivan W."/>
            <person name="Andreopoulos W.B."/>
            <person name="Clum A."/>
            <person name="Lindquist E."/>
            <person name="Daum C."/>
            <person name="Ramamoorthy G.K."/>
            <person name="Gryganskyi A."/>
            <person name="Culley D."/>
            <person name="Magnuson J.K."/>
            <person name="James T.Y."/>
            <person name="O'Malley M.A."/>
            <person name="Stajich J.E."/>
            <person name="Spatafora J.W."/>
            <person name="Visel A."/>
            <person name="Grigoriev I.V."/>
        </authorList>
    </citation>
    <scope>NUCLEOTIDE SEQUENCE [LARGE SCALE GENOMIC DNA]</scope>
    <source>
        <strain evidence="2 3">68-887.2</strain>
    </source>
</reference>
<dbReference type="GO" id="GO:0005096">
    <property type="term" value="F:GTPase activator activity"/>
    <property type="evidence" value="ECO:0007669"/>
    <property type="project" value="InterPro"/>
</dbReference>
<feature type="region of interest" description="Disordered" evidence="1">
    <location>
        <begin position="644"/>
        <end position="717"/>
    </location>
</feature>
<feature type="region of interest" description="Disordered" evidence="1">
    <location>
        <begin position="1"/>
        <end position="78"/>
    </location>
</feature>
<feature type="compositionally biased region" description="Low complexity" evidence="1">
    <location>
        <begin position="586"/>
        <end position="599"/>
    </location>
</feature>
<dbReference type="EMBL" id="MCFC01000013">
    <property type="protein sequence ID" value="ORY31775.1"/>
    <property type="molecule type" value="Genomic_DNA"/>
</dbReference>
<feature type="compositionally biased region" description="Low complexity" evidence="1">
    <location>
        <begin position="454"/>
        <end position="465"/>
    </location>
</feature>
<feature type="region of interest" description="Disordered" evidence="1">
    <location>
        <begin position="263"/>
        <end position="320"/>
    </location>
</feature>
<feature type="compositionally biased region" description="Polar residues" evidence="1">
    <location>
        <begin position="565"/>
        <end position="575"/>
    </location>
</feature>
<dbReference type="GO" id="GO:0001100">
    <property type="term" value="P:negative regulation of exit from mitosis"/>
    <property type="evidence" value="ECO:0007669"/>
    <property type="project" value="InterPro"/>
</dbReference>
<dbReference type="Proteomes" id="UP000193986">
    <property type="component" value="Unassembled WGS sequence"/>
</dbReference>
<dbReference type="PANTHER" id="PTHR35140">
    <property type="entry name" value="MITOTIC CHECK POINT PROTEIN BFA1"/>
    <property type="match status" value="1"/>
</dbReference>
<evidence type="ECO:0000256" key="1">
    <source>
        <dbReference type="SAM" id="MobiDB-lite"/>
    </source>
</evidence>
<gene>
    <name evidence="2" type="ORF">BCR39DRAFT_597905</name>
</gene>
<dbReference type="InterPro" id="IPR034586">
    <property type="entry name" value="Bfa1/Byr4"/>
</dbReference>